<sequence length="69" mass="7709">MKNRIEIIFSKFLNSRSDYGLLVAQFARRSPLIAPTAPPTAGMFTSSSTLFVTYEPVTLSCNLRAKILR</sequence>
<evidence type="ECO:0000313" key="2">
    <source>
        <dbReference type="Proteomes" id="UP000479000"/>
    </source>
</evidence>
<keyword evidence="2" id="KW-1185">Reference proteome</keyword>
<organism evidence="1 2">
    <name type="scientific">Nesidiocoris tenuis</name>
    <dbReference type="NCBI Taxonomy" id="355587"/>
    <lineage>
        <taxon>Eukaryota</taxon>
        <taxon>Metazoa</taxon>
        <taxon>Ecdysozoa</taxon>
        <taxon>Arthropoda</taxon>
        <taxon>Hexapoda</taxon>
        <taxon>Insecta</taxon>
        <taxon>Pterygota</taxon>
        <taxon>Neoptera</taxon>
        <taxon>Paraneoptera</taxon>
        <taxon>Hemiptera</taxon>
        <taxon>Heteroptera</taxon>
        <taxon>Panheteroptera</taxon>
        <taxon>Cimicomorpha</taxon>
        <taxon>Miridae</taxon>
        <taxon>Dicyphina</taxon>
        <taxon>Nesidiocoris</taxon>
    </lineage>
</organism>
<dbReference type="Proteomes" id="UP000479000">
    <property type="component" value="Unassembled WGS sequence"/>
</dbReference>
<protein>
    <submittedName>
        <fullName evidence="1">Uncharacterized protein</fullName>
    </submittedName>
</protein>
<name>A0A6H5H9U5_9HEMI</name>
<feature type="non-terminal residue" evidence="1">
    <location>
        <position position="69"/>
    </location>
</feature>
<gene>
    <name evidence="1" type="ORF">NTEN_LOCUS18313</name>
</gene>
<reference evidence="1 2" key="1">
    <citation type="submission" date="2020-02" db="EMBL/GenBank/DDBJ databases">
        <authorList>
            <person name="Ferguson B K."/>
        </authorList>
    </citation>
    <scope>NUCLEOTIDE SEQUENCE [LARGE SCALE GENOMIC DNA]</scope>
</reference>
<dbReference type="EMBL" id="CADCXU010026994">
    <property type="protein sequence ID" value="CAB0013736.1"/>
    <property type="molecule type" value="Genomic_DNA"/>
</dbReference>
<evidence type="ECO:0000313" key="1">
    <source>
        <dbReference type="EMBL" id="CAB0013736.1"/>
    </source>
</evidence>
<accession>A0A6H5H9U5</accession>
<proteinExistence type="predicted"/>
<dbReference type="AlphaFoldDB" id="A0A6H5H9U5"/>